<organism evidence="3 4">
    <name type="scientific">Ensete ventricosum</name>
    <name type="common">Abyssinian banana</name>
    <name type="synonym">Musa ensete</name>
    <dbReference type="NCBI Taxonomy" id="4639"/>
    <lineage>
        <taxon>Eukaryota</taxon>
        <taxon>Viridiplantae</taxon>
        <taxon>Streptophyta</taxon>
        <taxon>Embryophyta</taxon>
        <taxon>Tracheophyta</taxon>
        <taxon>Spermatophyta</taxon>
        <taxon>Magnoliopsida</taxon>
        <taxon>Liliopsida</taxon>
        <taxon>Zingiberales</taxon>
        <taxon>Musaceae</taxon>
        <taxon>Ensete</taxon>
    </lineage>
</organism>
<comment type="caution">
    <text evidence="3">The sequence shown here is derived from an EMBL/GenBank/DDBJ whole genome shotgun (WGS) entry which is preliminary data.</text>
</comment>
<proteinExistence type="predicted"/>
<dbReference type="Pfam" id="PF00415">
    <property type="entry name" value="RCC1"/>
    <property type="match status" value="2"/>
</dbReference>
<dbReference type="PROSITE" id="PS50012">
    <property type="entry name" value="RCC1_3"/>
    <property type="match status" value="2"/>
</dbReference>
<accession>A0A427BBE0</accession>
<keyword evidence="1" id="KW-0677">Repeat</keyword>
<sequence length="136" mass="14465">MLPVGLNAHALSVSAGLGHSLVLCQIPSEDREGVNVVLSWGWNQSHQLGHQWREDMPGIVEALSGEKPTSLSAGRVHSIALTSKKELWAWGSGRNGRLGLGSSLDEMEPALVESLVGLEVLQAVAGFDHNLLLVAD</sequence>
<reference evidence="3 4" key="1">
    <citation type="journal article" date="2014" name="Agronomy (Basel)">
        <title>A Draft Genome Sequence for Ensete ventricosum, the Drought-Tolerant Tree Against Hunger.</title>
        <authorList>
            <person name="Harrison J."/>
            <person name="Moore K.A."/>
            <person name="Paszkiewicz K."/>
            <person name="Jones T."/>
            <person name="Grant M."/>
            <person name="Ambacheew D."/>
            <person name="Muzemil S."/>
            <person name="Studholme D.J."/>
        </authorList>
    </citation>
    <scope>NUCLEOTIDE SEQUENCE [LARGE SCALE GENOMIC DNA]</scope>
</reference>
<dbReference type="SUPFAM" id="SSF50985">
    <property type="entry name" value="RCC1/BLIP-II"/>
    <property type="match status" value="1"/>
</dbReference>
<protein>
    <submittedName>
        <fullName evidence="3">Uncharacterized protein</fullName>
    </submittedName>
</protein>
<dbReference type="InterPro" id="IPR000408">
    <property type="entry name" value="Reg_chr_condens"/>
</dbReference>
<dbReference type="InterPro" id="IPR009091">
    <property type="entry name" value="RCC1/BLIP-II"/>
</dbReference>
<feature type="repeat" description="RCC1" evidence="2">
    <location>
        <begin position="35"/>
        <end position="84"/>
    </location>
</feature>
<dbReference type="PANTHER" id="PTHR22870">
    <property type="entry name" value="REGULATOR OF CHROMOSOME CONDENSATION"/>
    <property type="match status" value="1"/>
</dbReference>
<dbReference type="Proteomes" id="UP000287651">
    <property type="component" value="Unassembled WGS sequence"/>
</dbReference>
<evidence type="ECO:0000256" key="2">
    <source>
        <dbReference type="PROSITE-ProRule" id="PRU00235"/>
    </source>
</evidence>
<dbReference type="PANTHER" id="PTHR22870:SF365">
    <property type="entry name" value="REGULATOR OF CHROMOSOME CONDENSATION (CELL CYCLE REGULATORY PROTEIN)-RELATED"/>
    <property type="match status" value="1"/>
</dbReference>
<evidence type="ECO:0000313" key="4">
    <source>
        <dbReference type="Proteomes" id="UP000287651"/>
    </source>
</evidence>
<evidence type="ECO:0000256" key="1">
    <source>
        <dbReference type="ARBA" id="ARBA00022737"/>
    </source>
</evidence>
<name>A0A427BBE0_ENSVE</name>
<gene>
    <name evidence="3" type="ORF">B296_00001893</name>
</gene>
<dbReference type="PROSITE" id="PS00626">
    <property type="entry name" value="RCC1_2"/>
    <property type="match status" value="1"/>
</dbReference>
<feature type="repeat" description="RCC1" evidence="2">
    <location>
        <begin position="85"/>
        <end position="136"/>
    </location>
</feature>
<evidence type="ECO:0000313" key="3">
    <source>
        <dbReference type="EMBL" id="RRT85835.1"/>
    </source>
</evidence>
<dbReference type="InterPro" id="IPR051210">
    <property type="entry name" value="Ub_ligase/GEF_domain"/>
</dbReference>
<dbReference type="Gene3D" id="2.130.10.30">
    <property type="entry name" value="Regulator of chromosome condensation 1/beta-lactamase-inhibitor protein II"/>
    <property type="match status" value="1"/>
</dbReference>
<dbReference type="EMBL" id="AMZH03000054">
    <property type="protein sequence ID" value="RRT85835.1"/>
    <property type="molecule type" value="Genomic_DNA"/>
</dbReference>
<dbReference type="AlphaFoldDB" id="A0A427BBE0"/>